<dbReference type="InterPro" id="IPR011701">
    <property type="entry name" value="MFS"/>
</dbReference>
<dbReference type="GO" id="GO:0005886">
    <property type="term" value="C:plasma membrane"/>
    <property type="evidence" value="ECO:0007669"/>
    <property type="project" value="UniProtKB-SubCell"/>
</dbReference>
<organism evidence="8 9">
    <name type="scientific">Epilithonimonas bovis DSM 19482</name>
    <dbReference type="NCBI Taxonomy" id="1121284"/>
    <lineage>
        <taxon>Bacteria</taxon>
        <taxon>Pseudomonadati</taxon>
        <taxon>Bacteroidota</taxon>
        <taxon>Flavobacteriia</taxon>
        <taxon>Flavobacteriales</taxon>
        <taxon>Weeksellaceae</taxon>
        <taxon>Chryseobacterium group</taxon>
        <taxon>Epilithonimonas</taxon>
    </lineage>
</organism>
<keyword evidence="5" id="KW-0812">Transmembrane</keyword>
<evidence type="ECO:0000313" key="8">
    <source>
        <dbReference type="EMBL" id="SIT95655.1"/>
    </source>
</evidence>
<dbReference type="PANTHER" id="PTHR43702">
    <property type="entry name" value="L-FUCOSE-PROTON SYMPORTER"/>
    <property type="match status" value="1"/>
</dbReference>
<dbReference type="InterPro" id="IPR036259">
    <property type="entry name" value="MFS_trans_sf"/>
</dbReference>
<dbReference type="CDD" id="cd17394">
    <property type="entry name" value="MFS_FucP_like"/>
    <property type="match status" value="1"/>
</dbReference>
<evidence type="ECO:0000313" key="9">
    <source>
        <dbReference type="Proteomes" id="UP000187261"/>
    </source>
</evidence>
<accession>A0A1U7PPX7</accession>
<dbReference type="GO" id="GO:1904659">
    <property type="term" value="P:D-glucose transmembrane transport"/>
    <property type="evidence" value="ECO:0007669"/>
    <property type="project" value="InterPro"/>
</dbReference>
<comment type="function">
    <text evidence="1">Intake of glucose and galactose.</text>
</comment>
<evidence type="ECO:0000256" key="3">
    <source>
        <dbReference type="ARBA" id="ARBA00009120"/>
    </source>
</evidence>
<keyword evidence="7" id="KW-0472">Membrane</keyword>
<dbReference type="STRING" id="1121284.SAMN05660493_00307"/>
<gene>
    <name evidence="8" type="ORF">SAMN05660493_00307</name>
</gene>
<name>A0A1U7PPX7_9FLAO</name>
<dbReference type="Gene3D" id="1.20.1250.20">
    <property type="entry name" value="MFS general substrate transporter like domains"/>
    <property type="match status" value="2"/>
</dbReference>
<evidence type="ECO:0000256" key="4">
    <source>
        <dbReference type="ARBA" id="ARBA00022475"/>
    </source>
</evidence>
<dbReference type="SUPFAM" id="SSF103473">
    <property type="entry name" value="MFS general substrate transporter"/>
    <property type="match status" value="1"/>
</dbReference>
<comment type="similarity">
    <text evidence="3">Belongs to the major facilitator superfamily. FHS transporter (TC 2.A.1.7) family.</text>
</comment>
<dbReference type="InterPro" id="IPR050375">
    <property type="entry name" value="MFS_TsgA-like"/>
</dbReference>
<evidence type="ECO:0000256" key="5">
    <source>
        <dbReference type="ARBA" id="ARBA00022692"/>
    </source>
</evidence>
<dbReference type="RefSeq" id="WP_076781740.1">
    <property type="nucleotide sequence ID" value="NZ_FTPU01000002.1"/>
</dbReference>
<proteinExistence type="inferred from homology"/>
<comment type="subcellular location">
    <subcellularLocation>
        <location evidence="2">Cell inner membrane</location>
        <topology evidence="2">Multi-pass membrane protein</topology>
    </subcellularLocation>
</comment>
<dbReference type="EMBL" id="FTPU01000002">
    <property type="protein sequence ID" value="SIT95655.1"/>
    <property type="molecule type" value="Genomic_DNA"/>
</dbReference>
<evidence type="ECO:0000256" key="7">
    <source>
        <dbReference type="ARBA" id="ARBA00023136"/>
    </source>
</evidence>
<evidence type="ECO:0000256" key="1">
    <source>
        <dbReference type="ARBA" id="ARBA00003321"/>
    </source>
</evidence>
<dbReference type="NCBIfam" id="TIGR01272">
    <property type="entry name" value="gluP"/>
    <property type="match status" value="1"/>
</dbReference>
<sequence>MAGKSSVNQSMVIIGILFFIFGFVTWLNGPLITFVKFAFDLDTDSKAFWVTFAFYISYFFLAIPSSYILEKTGMKKGMAIGLLVMAAGTLAFGEFSTKRFYVPALAGLFVIGSGLSLLQTASNPYISILGPIESAAKRISFMGICNKLAGILAPFIFSALVFHGLDDLPAALAKSLPAEKENILNQFASRILWPYRIMAIILIGLSFWISRSALPEIDSASANAEPLGDQASAIAKTSVLQFPHLVLGVLCLFLYVGAEVMAGDVIGIYAQSFGIPPAKSALYTSLTLAFMLIGYLIGIVGIPKYFSQQFALKVSAILGIIFAGGAFATHGMTSVFFVALLGLANALMWPAIWPLAISGLGKFTEKGSALLIMGIAGGAVVPKLFAALKTAENFQFVFSGIMVACYLFILFYSIKGCKLGK</sequence>
<dbReference type="Pfam" id="PF07690">
    <property type="entry name" value="MFS_1"/>
    <property type="match status" value="1"/>
</dbReference>
<dbReference type="AlphaFoldDB" id="A0A1U7PPX7"/>
<keyword evidence="9" id="KW-1185">Reference proteome</keyword>
<dbReference type="GO" id="GO:0055056">
    <property type="term" value="F:D-glucose transmembrane transporter activity"/>
    <property type="evidence" value="ECO:0007669"/>
    <property type="project" value="InterPro"/>
</dbReference>
<evidence type="ECO:0000256" key="6">
    <source>
        <dbReference type="ARBA" id="ARBA00022989"/>
    </source>
</evidence>
<dbReference type="InterPro" id="IPR005964">
    <property type="entry name" value="Glc/Gal_transptr_bac"/>
</dbReference>
<dbReference type="GO" id="GO:0005354">
    <property type="term" value="F:galactose transmembrane transporter activity"/>
    <property type="evidence" value="ECO:0007669"/>
    <property type="project" value="InterPro"/>
</dbReference>
<keyword evidence="4" id="KW-1003">Cell membrane</keyword>
<keyword evidence="6" id="KW-1133">Transmembrane helix</keyword>
<dbReference type="OrthoDB" id="9795150at2"/>
<reference evidence="9" key="1">
    <citation type="submission" date="2016-10" db="EMBL/GenBank/DDBJ databases">
        <authorList>
            <person name="Varghese N."/>
            <person name="Submissions S."/>
        </authorList>
    </citation>
    <scope>NUCLEOTIDE SEQUENCE [LARGE SCALE GENOMIC DNA]</scope>
    <source>
        <strain evidence="9">DSM 19482</strain>
    </source>
</reference>
<protein>
    <submittedName>
        <fullName evidence="8">Glucose/galactose transporter</fullName>
    </submittedName>
</protein>
<evidence type="ECO:0000256" key="2">
    <source>
        <dbReference type="ARBA" id="ARBA00004429"/>
    </source>
</evidence>
<dbReference type="PANTHER" id="PTHR43702:SF12">
    <property type="entry name" value="N-ACETYL GLUCOSAMINE TRANSPORTER NAGP"/>
    <property type="match status" value="1"/>
</dbReference>
<dbReference type="Proteomes" id="UP000187261">
    <property type="component" value="Unassembled WGS sequence"/>
</dbReference>